<evidence type="ECO:0000313" key="2">
    <source>
        <dbReference type="WBParaSite" id="jg15423"/>
    </source>
</evidence>
<proteinExistence type="predicted"/>
<keyword evidence="1" id="KW-1185">Reference proteome</keyword>
<dbReference type="Proteomes" id="UP000887574">
    <property type="component" value="Unplaced"/>
</dbReference>
<dbReference type="WBParaSite" id="jg15423">
    <property type="protein sequence ID" value="jg15423"/>
    <property type="gene ID" value="jg15423"/>
</dbReference>
<accession>A0A915D4X4</accession>
<protein>
    <submittedName>
        <fullName evidence="2">Uncharacterized protein</fullName>
    </submittedName>
</protein>
<reference evidence="2" key="1">
    <citation type="submission" date="2022-11" db="UniProtKB">
        <authorList>
            <consortium name="WormBaseParasite"/>
        </authorList>
    </citation>
    <scope>IDENTIFICATION</scope>
</reference>
<evidence type="ECO:0000313" key="1">
    <source>
        <dbReference type="Proteomes" id="UP000887574"/>
    </source>
</evidence>
<dbReference type="AlphaFoldDB" id="A0A915D4X4"/>
<sequence>MGVCSASNQLMEVAQLNELSGSRERVMQAIRGHFSSTNALMYELAERAIEDDELMRLTRSLPGMKMLNAYELVRSDNINPITLRPRDDEWYCVNCQNGSYEPDVCGNCSKPRCLDSEELEQLRKSEQSGEQLFESVLMAEYTKEDLASESEFLRHQLGLLVQTFSIGQKKFILVAFPFPNCVDFSKDPKSEIPSTEEYVRQALAHKNCRDIEVLDFTKMSLNHITKEILALKFQIKY</sequence>
<organism evidence="1 2">
    <name type="scientific">Ditylenchus dipsaci</name>
    <dbReference type="NCBI Taxonomy" id="166011"/>
    <lineage>
        <taxon>Eukaryota</taxon>
        <taxon>Metazoa</taxon>
        <taxon>Ecdysozoa</taxon>
        <taxon>Nematoda</taxon>
        <taxon>Chromadorea</taxon>
        <taxon>Rhabditida</taxon>
        <taxon>Tylenchina</taxon>
        <taxon>Tylenchomorpha</taxon>
        <taxon>Sphaerularioidea</taxon>
        <taxon>Anguinidae</taxon>
        <taxon>Anguininae</taxon>
        <taxon>Ditylenchus</taxon>
    </lineage>
</organism>
<name>A0A915D4X4_9BILA</name>